<dbReference type="Gene3D" id="1.10.20.120">
    <property type="match status" value="2"/>
</dbReference>
<feature type="compositionally biased region" description="Acidic residues" evidence="7">
    <location>
        <begin position="293"/>
        <end position="306"/>
    </location>
</feature>
<dbReference type="SMART" id="SM00220">
    <property type="entry name" value="S_TKc"/>
    <property type="match status" value="1"/>
</dbReference>
<dbReference type="PANTHER" id="PTHR13383:SF11">
    <property type="entry name" value="RIBONUCLEASE H2 SUBUNIT B"/>
    <property type="match status" value="1"/>
</dbReference>
<comment type="subcellular location">
    <subcellularLocation>
        <location evidence="1">Nucleus</location>
    </subcellularLocation>
</comment>
<dbReference type="Gene3D" id="1.10.510.10">
    <property type="entry name" value="Transferase(Phosphotransferase) domain 1"/>
    <property type="match status" value="1"/>
</dbReference>
<feature type="compositionally biased region" description="Low complexity" evidence="7">
    <location>
        <begin position="963"/>
        <end position="985"/>
    </location>
</feature>
<keyword evidence="3" id="KW-0539">Nucleus</keyword>
<dbReference type="Pfam" id="PF17745">
    <property type="entry name" value="Ydr279_N"/>
    <property type="match status" value="1"/>
</dbReference>
<dbReference type="Pfam" id="PF00514">
    <property type="entry name" value="Arm"/>
    <property type="match status" value="2"/>
</dbReference>
<keyword evidence="10" id="KW-1185">Reference proteome</keyword>
<dbReference type="Gene3D" id="1.25.10.10">
    <property type="entry name" value="Leucine-rich Repeat Variant"/>
    <property type="match status" value="1"/>
</dbReference>
<evidence type="ECO:0000256" key="3">
    <source>
        <dbReference type="ARBA" id="ARBA00023242"/>
    </source>
</evidence>
<dbReference type="PANTHER" id="PTHR13383">
    <property type="entry name" value="RIBONUCLEASE H2 SUBUNIT B"/>
    <property type="match status" value="1"/>
</dbReference>
<dbReference type="Pfam" id="PF00069">
    <property type="entry name" value="Pkinase"/>
    <property type="match status" value="1"/>
</dbReference>
<evidence type="ECO:0000256" key="1">
    <source>
        <dbReference type="ARBA" id="ARBA00004123"/>
    </source>
</evidence>
<feature type="region of interest" description="Disordered" evidence="7">
    <location>
        <begin position="507"/>
        <end position="537"/>
    </location>
</feature>
<feature type="region of interest" description="Disordered" evidence="7">
    <location>
        <begin position="243"/>
        <end position="358"/>
    </location>
</feature>
<dbReference type="PROSITE" id="PS50176">
    <property type="entry name" value="ARM_REPEAT"/>
    <property type="match status" value="2"/>
</dbReference>
<dbReference type="InterPro" id="IPR000225">
    <property type="entry name" value="Armadillo"/>
</dbReference>
<dbReference type="SUPFAM" id="SSF56112">
    <property type="entry name" value="Protein kinase-like (PK-like)"/>
    <property type="match status" value="1"/>
</dbReference>
<evidence type="ECO:0000256" key="2">
    <source>
        <dbReference type="ARBA" id="ARBA00019062"/>
    </source>
</evidence>
<comment type="function">
    <text evidence="4">Non catalytic subunit of RNase H2, an endonuclease that specifically degrades the RNA of RNA:DNA hybrids. Participates in DNA replication, possibly by mediating the removal of lagging-strand Okazaki fragment RNA primers during DNA replication. Mediates the excision of single ribonucleotides from DNA:RNA duplexes.</text>
</comment>
<dbReference type="EMBL" id="JAPMOS010000044">
    <property type="protein sequence ID" value="KAJ4457585.1"/>
    <property type="molecule type" value="Genomic_DNA"/>
</dbReference>
<gene>
    <name evidence="9" type="ORF">PAPYR_6949</name>
</gene>
<feature type="region of interest" description="Disordered" evidence="7">
    <location>
        <begin position="960"/>
        <end position="1005"/>
    </location>
</feature>
<dbReference type="InterPro" id="IPR016024">
    <property type="entry name" value="ARM-type_fold"/>
</dbReference>
<evidence type="ECO:0000256" key="6">
    <source>
        <dbReference type="PROSITE-ProRule" id="PRU00259"/>
    </source>
</evidence>
<comment type="caution">
    <text evidence="9">The sequence shown here is derived from an EMBL/GenBank/DDBJ whole genome shotgun (WGS) entry which is preliminary data.</text>
</comment>
<feature type="compositionally biased region" description="Acidic residues" evidence="7">
    <location>
        <begin position="259"/>
        <end position="271"/>
    </location>
</feature>
<evidence type="ECO:0000259" key="8">
    <source>
        <dbReference type="PROSITE" id="PS50011"/>
    </source>
</evidence>
<dbReference type="CDD" id="cd00180">
    <property type="entry name" value="PKc"/>
    <property type="match status" value="1"/>
</dbReference>
<dbReference type="InterPro" id="IPR011989">
    <property type="entry name" value="ARM-like"/>
</dbReference>
<dbReference type="SMART" id="SM00185">
    <property type="entry name" value="ARM"/>
    <property type="match status" value="2"/>
</dbReference>
<feature type="repeat" description="ARM" evidence="6">
    <location>
        <begin position="46"/>
        <end position="89"/>
    </location>
</feature>
<dbReference type="PROSITE" id="PS50011">
    <property type="entry name" value="PROTEIN_KINASE_DOM"/>
    <property type="match status" value="1"/>
</dbReference>
<protein>
    <recommendedName>
        <fullName evidence="2">Ribonuclease H2 subunit B</fullName>
    </recommendedName>
    <alternativeName>
        <fullName evidence="5">Ribonuclease HI subunit B</fullName>
    </alternativeName>
</protein>
<dbReference type="InterPro" id="IPR040456">
    <property type="entry name" value="RNase_H2_suB"/>
</dbReference>
<dbReference type="InterPro" id="IPR019024">
    <property type="entry name" value="RNase_H2_suB_wHTH"/>
</dbReference>
<dbReference type="InterPro" id="IPR000719">
    <property type="entry name" value="Prot_kinase_dom"/>
</dbReference>
<sequence>MAQAGAIESLIHLLGSANSAIVEGAVGALRNCARFESMIPPIIGAGGIPVLLKVAREHPSADIQNSAAGALRSCAKNPKAQVALQQMGGLDFLQLKYPVIKPSPPTKQKVLWVQKPTDLVESPEHTVNFVAYPRPRTGTLGKFILARDGSLLELQQFTPTYGSWIAGQNIIKDGTTFIATPMDPLFLILPILEGNASESGQFLTVDQLFEDFQKKQVDIAAPRIAELETALAALHLGTAPAAQQVASTTPGPAGLKILDDDDDDDDDEGDMDGGAANPEDAIEPSDDGGGSDLEVEATQPDDDAEADAEKKKGDGDDGEEEDEDAGTKRRITRRTTRSSAAKKGAKKGAKPAAPAKSKAKAALEAERVAEQTARTMAAAACCSCADVRRLLDRTGVSEGIRLLCDEQNTMGERFVKLNANKVLAWLRCKVAHLRDELAKQPHLFMAGQSRSFATPDTDTTPAMINEMALKAAISMVQEYIPPSWHTRLVASYGAAVATAEAHLSTSDMSRSVYRERESSKPPPVKKSASARPKAERINTRGCQQLTAFFKPAVKKASNFSGLTMPRSPPNLLAWEASGDPITQGVLGQGTITWLKPIATRPPRLFFRKELKRGLESAVRAEFQQEVNSSHDRIQKVLLLYEPHHQPQVIIAELCPMGDLASYVFVKGHPDPLGESVARFYFRQLCEALQVVKLHGRAHMDLRLENILLDESFQLKLSSYGDGISLGHSAGDRAYRSTEYLAPEQLPDKAPTNESNVYAAGVCLSYLAYGRIPPWDTAAIQDPASIQNLLYQMLQPDPAQRISVDRLAAHPWMAFCDSVTIEVDVKRTMLVRLASRSQAKLEAGRMTFALPPAPAPALPPEPRPEEPPKMVMMGPSDHPEFQPLPEIITQPMTCLVLKDDIVMQTELTRFFYGLAARDGATPPTPLLVPIKTQAKWGFFKVTLECHQGAIPCPPVPLVVPPPATATDTTPPSAATATNPAPSSMAPGFDPEAVHPAPTAAPGPAAPIPPRRLKVIVQLNRHPVGVVLRIQRVRGDAGCYEELVARLRAHFLPVLATSPPTAHVRV</sequence>
<reference evidence="9" key="1">
    <citation type="journal article" date="2022" name="bioRxiv">
        <title>Genomics of Preaxostyla Flagellates Illuminates Evolutionary Transitions and the Path Towards Mitochondrial Loss.</title>
        <authorList>
            <person name="Novak L.V.F."/>
            <person name="Treitli S.C."/>
            <person name="Pyrih J."/>
            <person name="Halakuc P."/>
            <person name="Pipaliya S.V."/>
            <person name="Vacek V."/>
            <person name="Brzon O."/>
            <person name="Soukal P."/>
            <person name="Eme L."/>
            <person name="Dacks J.B."/>
            <person name="Karnkowska A."/>
            <person name="Elias M."/>
            <person name="Hampl V."/>
        </authorList>
    </citation>
    <scope>NUCLEOTIDE SEQUENCE</scope>
    <source>
        <strain evidence="9">RCP-MX</strain>
    </source>
</reference>
<evidence type="ECO:0000256" key="7">
    <source>
        <dbReference type="SAM" id="MobiDB-lite"/>
    </source>
</evidence>
<name>A0ABQ8UE74_9EUKA</name>
<dbReference type="SUPFAM" id="SSF48371">
    <property type="entry name" value="ARM repeat"/>
    <property type="match status" value="1"/>
</dbReference>
<organism evidence="9 10">
    <name type="scientific">Paratrimastix pyriformis</name>
    <dbReference type="NCBI Taxonomy" id="342808"/>
    <lineage>
        <taxon>Eukaryota</taxon>
        <taxon>Metamonada</taxon>
        <taxon>Preaxostyla</taxon>
        <taxon>Paratrimastigidae</taxon>
        <taxon>Paratrimastix</taxon>
    </lineage>
</organism>
<dbReference type="InterPro" id="IPR011009">
    <property type="entry name" value="Kinase-like_dom_sf"/>
</dbReference>
<dbReference type="Gene3D" id="2.20.25.530">
    <property type="match status" value="1"/>
</dbReference>
<feature type="repeat" description="ARM" evidence="6">
    <location>
        <begin position="5"/>
        <end position="47"/>
    </location>
</feature>
<evidence type="ECO:0000313" key="10">
    <source>
        <dbReference type="Proteomes" id="UP001141327"/>
    </source>
</evidence>
<feature type="domain" description="Protein kinase" evidence="8">
    <location>
        <begin position="580"/>
        <end position="812"/>
    </location>
</feature>
<evidence type="ECO:0000313" key="9">
    <source>
        <dbReference type="EMBL" id="KAJ4457585.1"/>
    </source>
</evidence>
<dbReference type="Pfam" id="PF09468">
    <property type="entry name" value="RNase_H2-Ydr279"/>
    <property type="match status" value="1"/>
</dbReference>
<evidence type="ECO:0000256" key="5">
    <source>
        <dbReference type="ARBA" id="ARBA00033464"/>
    </source>
</evidence>
<dbReference type="InterPro" id="IPR041195">
    <property type="entry name" value="Rnh202_N"/>
</dbReference>
<proteinExistence type="predicted"/>
<dbReference type="Proteomes" id="UP001141327">
    <property type="component" value="Unassembled WGS sequence"/>
</dbReference>
<evidence type="ECO:0000256" key="4">
    <source>
        <dbReference type="ARBA" id="ARBA00024778"/>
    </source>
</evidence>
<accession>A0ABQ8UE74</accession>